<dbReference type="KEGG" id="char:116224399"/>
<dbReference type="InterPro" id="IPR001870">
    <property type="entry name" value="B30.2/SPRY"/>
</dbReference>
<dbReference type="InterPro" id="IPR003877">
    <property type="entry name" value="SPRY_dom"/>
</dbReference>
<dbReference type="SUPFAM" id="SSF49899">
    <property type="entry name" value="Concanavalin A-like lectins/glucanases"/>
    <property type="match status" value="1"/>
</dbReference>
<evidence type="ECO:0000313" key="4">
    <source>
        <dbReference type="RefSeq" id="XP_031439830.1"/>
    </source>
</evidence>
<dbReference type="PRINTS" id="PR01407">
    <property type="entry name" value="BUTYPHLNCDUF"/>
</dbReference>
<dbReference type="PROSITE" id="PS50188">
    <property type="entry name" value="B302_SPRY"/>
    <property type="match status" value="1"/>
</dbReference>
<dbReference type="Pfam" id="PF00622">
    <property type="entry name" value="SPRY"/>
    <property type="match status" value="1"/>
</dbReference>
<accession>A0A6P8GYH8</accession>
<dbReference type="AlphaFoldDB" id="A0A6P8GYH8"/>
<dbReference type="InterPro" id="IPR003879">
    <property type="entry name" value="Butyrophylin_SPRY"/>
</dbReference>
<dbReference type="Gene3D" id="2.60.120.920">
    <property type="match status" value="1"/>
</dbReference>
<dbReference type="PANTHER" id="PTHR24103">
    <property type="entry name" value="E3 UBIQUITIN-PROTEIN LIGASE TRIM"/>
    <property type="match status" value="1"/>
</dbReference>
<feature type="region of interest" description="Disordered" evidence="1">
    <location>
        <begin position="256"/>
        <end position="296"/>
    </location>
</feature>
<gene>
    <name evidence="4" type="primary">LOC116224399</name>
</gene>
<dbReference type="InterPro" id="IPR013320">
    <property type="entry name" value="ConA-like_dom_sf"/>
</dbReference>
<feature type="domain" description="B30.2/SPRY" evidence="2">
    <location>
        <begin position="49"/>
        <end position="249"/>
    </location>
</feature>
<dbReference type="RefSeq" id="XP_031439830.1">
    <property type="nucleotide sequence ID" value="XM_031583970.2"/>
</dbReference>
<organism evidence="3 4">
    <name type="scientific">Clupea harengus</name>
    <name type="common">Atlantic herring</name>
    <dbReference type="NCBI Taxonomy" id="7950"/>
    <lineage>
        <taxon>Eukaryota</taxon>
        <taxon>Metazoa</taxon>
        <taxon>Chordata</taxon>
        <taxon>Craniata</taxon>
        <taxon>Vertebrata</taxon>
        <taxon>Euteleostomi</taxon>
        <taxon>Actinopterygii</taxon>
        <taxon>Neopterygii</taxon>
        <taxon>Teleostei</taxon>
        <taxon>Clupei</taxon>
        <taxon>Clupeiformes</taxon>
        <taxon>Clupeoidei</taxon>
        <taxon>Clupeidae</taxon>
        <taxon>Clupea</taxon>
    </lineage>
</organism>
<dbReference type="InterPro" id="IPR043136">
    <property type="entry name" value="B30.2/SPRY_sf"/>
</dbReference>
<dbReference type="OrthoDB" id="426657at2759"/>
<evidence type="ECO:0000256" key="1">
    <source>
        <dbReference type="SAM" id="MobiDB-lite"/>
    </source>
</evidence>
<evidence type="ECO:0000259" key="2">
    <source>
        <dbReference type="PROSITE" id="PS50188"/>
    </source>
</evidence>
<keyword evidence="3" id="KW-1185">Reference proteome</keyword>
<name>A0A6P8GYH8_CLUHA</name>
<dbReference type="InterPro" id="IPR050143">
    <property type="entry name" value="TRIM/RBCC"/>
</dbReference>
<evidence type="ECO:0000313" key="3">
    <source>
        <dbReference type="Proteomes" id="UP000515152"/>
    </source>
</evidence>
<dbReference type="SMART" id="SM00449">
    <property type="entry name" value="SPRY"/>
    <property type="match status" value="1"/>
</dbReference>
<dbReference type="Proteomes" id="UP000515152">
    <property type="component" value="Chromosome 17"/>
</dbReference>
<dbReference type="GeneID" id="116224399"/>
<proteinExistence type="predicted"/>
<reference evidence="4" key="1">
    <citation type="submission" date="2025-08" db="UniProtKB">
        <authorList>
            <consortium name="RefSeq"/>
        </authorList>
    </citation>
    <scope>IDENTIFICATION</scope>
</reference>
<feature type="compositionally biased region" description="Low complexity" evidence="1">
    <location>
        <begin position="256"/>
        <end position="276"/>
    </location>
</feature>
<protein>
    <submittedName>
        <fullName evidence="4">Tripartite motif-containing protein 14-like</fullName>
    </submittedName>
</protein>
<sequence length="296" mass="33369">MDTVQKIMSCSDVCSRPNYLAYGWLVWFYKQQTYRCQWYTLSSFSRPYKNSSFCKPSYLSFSLSVYEDITFNPDNTSESLMISEDYTQVFISPNQTSPKIRTQDKETPFHILAKQSWKEGRHYWEVDVENCRTWSVGVVELASGNQLKTEAAGEHLGRDKSSWVLESEDGALAALHNDDFRAVKKRDVKRLGVYLDISKNKSRLTFYDVGGGVALHTFYALFKKEVFPAFSLSGTDGQVQSMALCNLRLMLDDTDSGLGSSRSSSTMSESGSSESSPEQWRNVVTTGPGAGYYDGP</sequence>